<keyword evidence="2" id="KW-0560">Oxidoreductase</keyword>
<evidence type="ECO:0000256" key="1">
    <source>
        <dbReference type="ARBA" id="ARBA00006484"/>
    </source>
</evidence>
<evidence type="ECO:0000313" key="4">
    <source>
        <dbReference type="Proteomes" id="UP000251891"/>
    </source>
</evidence>
<sequence length="263" mass="27124">MDLLLAGKRIVVVGGSAGIGRAAARQLATEGARVAIVARGRERAEAAAAELADAGAAEAIVVTADVGRPGEAERAVSTAADRLGGLDGIAVTTGLLGHEPIEVGDDRWDEVFHDVLLGTVRSVQSALPHLRRGGGTIVTTAAYSIRAPEIARLPYASLKSGVATFTKGIAKAYGSAGIRANCVCPGAIETEAMARLRARIAEERGIPVEGALERVMTEEWNLDIALGRPGRPAEVGELIAFLLSPRAGYLTGALVNIDGGTDF</sequence>
<dbReference type="InterPro" id="IPR036291">
    <property type="entry name" value="NAD(P)-bd_dom_sf"/>
</dbReference>
<organism evidence="3 4">
    <name type="scientific">Actinomadura craniellae</name>
    <dbReference type="NCBI Taxonomy" id="2231787"/>
    <lineage>
        <taxon>Bacteria</taxon>
        <taxon>Bacillati</taxon>
        <taxon>Actinomycetota</taxon>
        <taxon>Actinomycetes</taxon>
        <taxon>Streptosporangiales</taxon>
        <taxon>Thermomonosporaceae</taxon>
        <taxon>Actinomadura</taxon>
    </lineage>
</organism>
<proteinExistence type="inferred from homology"/>
<dbReference type="GO" id="GO:0030497">
    <property type="term" value="P:fatty acid elongation"/>
    <property type="evidence" value="ECO:0007669"/>
    <property type="project" value="TreeGrafter"/>
</dbReference>
<dbReference type="PANTHER" id="PTHR42760:SF135">
    <property type="entry name" value="BLL7886 PROTEIN"/>
    <property type="match status" value="1"/>
</dbReference>
<keyword evidence="4" id="KW-1185">Reference proteome</keyword>
<dbReference type="FunFam" id="3.40.50.720:FF:000084">
    <property type="entry name" value="Short-chain dehydrogenase reductase"/>
    <property type="match status" value="1"/>
</dbReference>
<comment type="caution">
    <text evidence="3">The sequence shown here is derived from an EMBL/GenBank/DDBJ whole genome shotgun (WGS) entry which is preliminary data.</text>
</comment>
<dbReference type="Pfam" id="PF13561">
    <property type="entry name" value="adh_short_C2"/>
    <property type="match status" value="1"/>
</dbReference>
<dbReference type="AlphaFoldDB" id="A0A365HD29"/>
<dbReference type="RefSeq" id="WP_111862968.1">
    <property type="nucleotide sequence ID" value="NZ_QLYX01000001.1"/>
</dbReference>
<dbReference type="SUPFAM" id="SSF51735">
    <property type="entry name" value="NAD(P)-binding Rossmann-fold domains"/>
    <property type="match status" value="1"/>
</dbReference>
<evidence type="ECO:0000313" key="3">
    <source>
        <dbReference type="EMBL" id="RAY16918.1"/>
    </source>
</evidence>
<dbReference type="PRINTS" id="PR00081">
    <property type="entry name" value="GDHRDH"/>
</dbReference>
<name>A0A365HD29_9ACTN</name>
<dbReference type="PANTHER" id="PTHR42760">
    <property type="entry name" value="SHORT-CHAIN DEHYDROGENASES/REDUCTASES FAMILY MEMBER"/>
    <property type="match status" value="1"/>
</dbReference>
<gene>
    <name evidence="3" type="ORF">DPM19_01765</name>
</gene>
<reference evidence="3 4" key="1">
    <citation type="submission" date="2018-06" db="EMBL/GenBank/DDBJ databases">
        <title>Actinomadura craniellae sp. nov. isolated from marine sponge Craniella sp.</title>
        <authorList>
            <person name="Li L."/>
            <person name="Xu Q.H."/>
            <person name="Lin H.W."/>
            <person name="Lu Y.H."/>
        </authorList>
    </citation>
    <scope>NUCLEOTIDE SEQUENCE [LARGE SCALE GENOMIC DNA]</scope>
    <source>
        <strain evidence="3 4">LHW63021</strain>
    </source>
</reference>
<dbReference type="InterPro" id="IPR002347">
    <property type="entry name" value="SDR_fam"/>
</dbReference>
<dbReference type="Gene3D" id="3.40.50.720">
    <property type="entry name" value="NAD(P)-binding Rossmann-like Domain"/>
    <property type="match status" value="1"/>
</dbReference>
<dbReference type="Proteomes" id="UP000251891">
    <property type="component" value="Unassembled WGS sequence"/>
</dbReference>
<accession>A0A365HD29</accession>
<dbReference type="EMBL" id="QLYX01000001">
    <property type="protein sequence ID" value="RAY16918.1"/>
    <property type="molecule type" value="Genomic_DNA"/>
</dbReference>
<comment type="similarity">
    <text evidence="1">Belongs to the short-chain dehydrogenases/reductases (SDR) family.</text>
</comment>
<dbReference type="OrthoDB" id="7064009at2"/>
<dbReference type="GO" id="GO:0016616">
    <property type="term" value="F:oxidoreductase activity, acting on the CH-OH group of donors, NAD or NADP as acceptor"/>
    <property type="evidence" value="ECO:0007669"/>
    <property type="project" value="TreeGrafter"/>
</dbReference>
<protein>
    <submittedName>
        <fullName evidence="3">Short-chain dehydrogenase</fullName>
    </submittedName>
</protein>
<evidence type="ECO:0000256" key="2">
    <source>
        <dbReference type="ARBA" id="ARBA00023002"/>
    </source>
</evidence>